<evidence type="ECO:0000313" key="4">
    <source>
        <dbReference type="Proteomes" id="UP000429607"/>
    </source>
</evidence>
<protein>
    <recommendedName>
        <fullName evidence="6">Secreted protein</fullName>
    </recommendedName>
</protein>
<dbReference type="AlphaFoldDB" id="A0A6A3HJH6"/>
<evidence type="ECO:0000313" key="5">
    <source>
        <dbReference type="Proteomes" id="UP000435112"/>
    </source>
</evidence>
<feature type="chain" id="PRO_5036379632" description="Secreted protein" evidence="1">
    <location>
        <begin position="19"/>
        <end position="77"/>
    </location>
</feature>
<sequence length="77" mass="8147">MRGSALMVLGLLLGSSYKDVPDVISLNVCGAHGFCVLFDHREHRHKCAGTALVLAAYRAAPRTRPLIGSTGSCYTGS</sequence>
<evidence type="ECO:0000256" key="1">
    <source>
        <dbReference type="SAM" id="SignalP"/>
    </source>
</evidence>
<reference evidence="4 5" key="1">
    <citation type="submission" date="2018-09" db="EMBL/GenBank/DDBJ databases">
        <title>Genomic investigation of the strawberry pathogen Phytophthora fragariae indicates pathogenicity is determined by transcriptional variation in three key races.</title>
        <authorList>
            <person name="Adams T.M."/>
            <person name="Armitage A.D."/>
            <person name="Sobczyk M.K."/>
            <person name="Bates H.J."/>
            <person name="Dunwell J.M."/>
            <person name="Nellist C.F."/>
            <person name="Harrison R.J."/>
        </authorList>
    </citation>
    <scope>NUCLEOTIDE SEQUENCE [LARGE SCALE GENOMIC DNA]</scope>
    <source>
        <strain evidence="2 4">SCRP249</strain>
        <strain evidence="3 5">SCRP324</strain>
    </source>
</reference>
<feature type="signal peptide" evidence="1">
    <location>
        <begin position="1"/>
        <end position="18"/>
    </location>
</feature>
<organism evidence="2 4">
    <name type="scientific">Phytophthora rubi</name>
    <dbReference type="NCBI Taxonomy" id="129364"/>
    <lineage>
        <taxon>Eukaryota</taxon>
        <taxon>Sar</taxon>
        <taxon>Stramenopiles</taxon>
        <taxon>Oomycota</taxon>
        <taxon>Peronosporomycetes</taxon>
        <taxon>Peronosporales</taxon>
        <taxon>Peronosporaceae</taxon>
        <taxon>Phytophthora</taxon>
    </lineage>
</organism>
<comment type="caution">
    <text evidence="2">The sequence shown here is derived from an EMBL/GenBank/DDBJ whole genome shotgun (WGS) entry which is preliminary data.</text>
</comment>
<evidence type="ECO:0008006" key="6">
    <source>
        <dbReference type="Google" id="ProtNLM"/>
    </source>
</evidence>
<dbReference type="Proteomes" id="UP000429607">
    <property type="component" value="Unassembled WGS sequence"/>
</dbReference>
<dbReference type="EMBL" id="QXFV01004460">
    <property type="protein sequence ID" value="KAE8969507.1"/>
    <property type="molecule type" value="Genomic_DNA"/>
</dbReference>
<name>A0A6A3HJH6_9STRA</name>
<dbReference type="OrthoDB" id="10269410at2759"/>
<dbReference type="Proteomes" id="UP000435112">
    <property type="component" value="Unassembled WGS sequence"/>
</dbReference>
<proteinExistence type="predicted"/>
<gene>
    <name evidence="2" type="ORF">PR001_g27482</name>
    <name evidence="3" type="ORF">PR002_g27397</name>
</gene>
<keyword evidence="1" id="KW-0732">Signal</keyword>
<dbReference type="EMBL" id="QXFU01004295">
    <property type="protein sequence ID" value="KAE8969547.1"/>
    <property type="molecule type" value="Genomic_DNA"/>
</dbReference>
<evidence type="ECO:0000313" key="2">
    <source>
        <dbReference type="EMBL" id="KAE8969507.1"/>
    </source>
</evidence>
<evidence type="ECO:0000313" key="3">
    <source>
        <dbReference type="EMBL" id="KAE8969547.1"/>
    </source>
</evidence>
<accession>A0A6A3HJH6</accession>